<dbReference type="GO" id="GO:0032797">
    <property type="term" value="C:SMN complex"/>
    <property type="evidence" value="ECO:0007669"/>
    <property type="project" value="EnsemblFungi"/>
</dbReference>
<dbReference type="CDD" id="cd22852">
    <property type="entry name" value="SMN_C"/>
    <property type="match status" value="1"/>
</dbReference>
<evidence type="ECO:0000313" key="8">
    <source>
        <dbReference type="Proteomes" id="UP000015464"/>
    </source>
</evidence>
<dbReference type="GO" id="GO:0005634">
    <property type="term" value="C:nucleus"/>
    <property type="evidence" value="ECO:0007669"/>
    <property type="project" value="UniProtKB-SubCell"/>
</dbReference>
<comment type="similarity">
    <text evidence="2">Belongs to the SMN family.</text>
</comment>
<protein>
    <submittedName>
        <fullName evidence="7">SMN family protein Smn1</fullName>
    </submittedName>
</protein>
<evidence type="ECO:0000313" key="7">
    <source>
        <dbReference type="EMBL" id="EPY54057.1"/>
    </source>
</evidence>
<dbReference type="InterPro" id="IPR047313">
    <property type="entry name" value="SMN_C"/>
</dbReference>
<feature type="compositionally biased region" description="Acidic residues" evidence="6">
    <location>
        <begin position="66"/>
        <end position="76"/>
    </location>
</feature>
<evidence type="ECO:0000256" key="5">
    <source>
        <dbReference type="ARBA" id="ARBA00023242"/>
    </source>
</evidence>
<dbReference type="Proteomes" id="UP000015464">
    <property type="component" value="Unassembled WGS sequence"/>
</dbReference>
<gene>
    <name evidence="7" type="ORF">SPOG_03951</name>
</gene>
<dbReference type="GO" id="GO:0045292">
    <property type="term" value="P:mRNA cis splicing, via spliceosome"/>
    <property type="evidence" value="ECO:0007669"/>
    <property type="project" value="EnsemblFungi"/>
</dbReference>
<evidence type="ECO:0000256" key="6">
    <source>
        <dbReference type="SAM" id="MobiDB-lite"/>
    </source>
</evidence>
<dbReference type="OMA" id="MMSWYFA"/>
<dbReference type="AlphaFoldDB" id="S9XA69"/>
<dbReference type="GeneID" id="25038268"/>
<dbReference type="STRING" id="653667.S9XA69"/>
<evidence type="ECO:0000256" key="4">
    <source>
        <dbReference type="ARBA" id="ARBA00023187"/>
    </source>
</evidence>
<dbReference type="EMBL" id="KE546988">
    <property type="protein sequence ID" value="EPY54057.1"/>
    <property type="molecule type" value="Genomic_DNA"/>
</dbReference>
<name>S9XA69_SCHCR</name>
<dbReference type="RefSeq" id="XP_013021669.1">
    <property type="nucleotide sequence ID" value="XM_013166215.1"/>
</dbReference>
<feature type="compositionally biased region" description="Polar residues" evidence="6">
    <location>
        <begin position="100"/>
        <end position="112"/>
    </location>
</feature>
<feature type="compositionally biased region" description="Basic and acidic residues" evidence="6">
    <location>
        <begin position="30"/>
        <end position="50"/>
    </location>
</feature>
<organism evidence="7 8">
    <name type="scientific">Schizosaccharomyces cryophilus (strain OY26 / ATCC MYA-4695 / CBS 11777 / NBRC 106824 / NRRL Y48691)</name>
    <name type="common">Fission yeast</name>
    <dbReference type="NCBI Taxonomy" id="653667"/>
    <lineage>
        <taxon>Eukaryota</taxon>
        <taxon>Fungi</taxon>
        <taxon>Dikarya</taxon>
        <taxon>Ascomycota</taxon>
        <taxon>Taphrinomycotina</taxon>
        <taxon>Schizosaccharomycetes</taxon>
        <taxon>Schizosaccharomycetales</taxon>
        <taxon>Schizosaccharomycetaceae</taxon>
        <taxon>Schizosaccharomyces</taxon>
    </lineage>
</organism>
<dbReference type="CDD" id="cd22851">
    <property type="entry name" value="SMN_N"/>
    <property type="match status" value="1"/>
</dbReference>
<sequence>MNSQKEVWDDSELRNAYEAALAEYKKYHSLEAEKAREEKQETNKAGYMDREQEDSGMESDTKLLEKEEEDEGEIQEEERMSKKDVSPNPSHGPEKDISNVPITSSSANSEDASTIPPPPPILGLTYDESYRRLLMSWYYAGYYAGLAQGMHQSQP</sequence>
<feature type="region of interest" description="Disordered" evidence="6">
    <location>
        <begin position="30"/>
        <end position="122"/>
    </location>
</feature>
<keyword evidence="4" id="KW-0508">mRNA splicing</keyword>
<keyword evidence="8" id="KW-1185">Reference proteome</keyword>
<dbReference type="HOGENOM" id="CLU_093937_1_0_1"/>
<evidence type="ECO:0000256" key="1">
    <source>
        <dbReference type="ARBA" id="ARBA00004123"/>
    </source>
</evidence>
<reference evidence="7 8" key="1">
    <citation type="journal article" date="2011" name="Science">
        <title>Comparative functional genomics of the fission yeasts.</title>
        <authorList>
            <person name="Rhind N."/>
            <person name="Chen Z."/>
            <person name="Yassour M."/>
            <person name="Thompson D.A."/>
            <person name="Haas B.J."/>
            <person name="Habib N."/>
            <person name="Wapinski I."/>
            <person name="Roy S."/>
            <person name="Lin M.F."/>
            <person name="Heiman D.I."/>
            <person name="Young S.K."/>
            <person name="Furuya K."/>
            <person name="Guo Y."/>
            <person name="Pidoux A."/>
            <person name="Chen H.M."/>
            <person name="Robbertse B."/>
            <person name="Goldberg J.M."/>
            <person name="Aoki K."/>
            <person name="Bayne E.H."/>
            <person name="Berlin A.M."/>
            <person name="Desjardins C.A."/>
            <person name="Dobbs E."/>
            <person name="Dukaj L."/>
            <person name="Fan L."/>
            <person name="FitzGerald M.G."/>
            <person name="French C."/>
            <person name="Gujja S."/>
            <person name="Hansen K."/>
            <person name="Keifenheim D."/>
            <person name="Levin J.Z."/>
            <person name="Mosher R.A."/>
            <person name="Mueller C.A."/>
            <person name="Pfiffner J."/>
            <person name="Priest M."/>
            <person name="Russ C."/>
            <person name="Smialowska A."/>
            <person name="Swoboda P."/>
            <person name="Sykes S.M."/>
            <person name="Vaughn M."/>
            <person name="Vengrova S."/>
            <person name="Yoder R."/>
            <person name="Zeng Q."/>
            <person name="Allshire R."/>
            <person name="Baulcombe D."/>
            <person name="Birren B.W."/>
            <person name="Brown W."/>
            <person name="Ekwall K."/>
            <person name="Kellis M."/>
            <person name="Leatherwood J."/>
            <person name="Levin H."/>
            <person name="Margalit H."/>
            <person name="Martienssen R."/>
            <person name="Nieduszynski C.A."/>
            <person name="Spatafora J.W."/>
            <person name="Friedman N."/>
            <person name="Dalgaard J.Z."/>
            <person name="Baumann P."/>
            <person name="Niki H."/>
            <person name="Regev A."/>
            <person name="Nusbaum C."/>
        </authorList>
    </citation>
    <scope>NUCLEOTIDE SEQUENCE [LARGE SCALE GENOMIC DNA]</scope>
    <source>
        <strain evidence="8">OY26 / ATCC MYA-4695 / CBS 11777 / NBRC 106824 / NRRL Y48691</strain>
    </source>
</reference>
<evidence type="ECO:0000256" key="2">
    <source>
        <dbReference type="ARBA" id="ARBA00005371"/>
    </source>
</evidence>
<dbReference type="eggNOG" id="KOG4327">
    <property type="taxonomic scope" value="Eukaryota"/>
</dbReference>
<keyword evidence="5" id="KW-0539">Nucleus</keyword>
<keyword evidence="3" id="KW-0507">mRNA processing</keyword>
<evidence type="ECO:0000256" key="3">
    <source>
        <dbReference type="ARBA" id="ARBA00022664"/>
    </source>
</evidence>
<proteinExistence type="inferred from homology"/>
<accession>S9XA69</accession>
<dbReference type="PANTHER" id="PTHR39267:SF1">
    <property type="entry name" value="SURVIVAL MOTOR NEURON PROTEIN"/>
    <property type="match status" value="1"/>
</dbReference>
<comment type="subcellular location">
    <subcellularLocation>
        <location evidence="1">Nucleus</location>
    </subcellularLocation>
</comment>
<dbReference type="InterPro" id="IPR040424">
    <property type="entry name" value="Smn1"/>
</dbReference>
<dbReference type="PANTHER" id="PTHR39267">
    <property type="entry name" value="SURVIVAL MOTOR NEURON-LIKE PROTEIN 1"/>
    <property type="match status" value="1"/>
</dbReference>
<dbReference type="OrthoDB" id="197400at2759"/>